<protein>
    <submittedName>
        <fullName evidence="2">6-phospho-beta-glucosidase AscB</fullName>
        <ecNumber evidence="2">3.2.1.86</ecNumber>
    </submittedName>
</protein>
<dbReference type="GO" id="GO:0005829">
    <property type="term" value="C:cytosol"/>
    <property type="evidence" value="ECO:0007669"/>
    <property type="project" value="TreeGrafter"/>
</dbReference>
<dbReference type="PANTHER" id="PTHR10353">
    <property type="entry name" value="GLYCOSYL HYDROLASE"/>
    <property type="match status" value="1"/>
</dbReference>
<dbReference type="InterPro" id="IPR017853">
    <property type="entry name" value="GH"/>
</dbReference>
<dbReference type="PATRIC" id="fig|1313.5272.peg.2150"/>
<dbReference type="InterPro" id="IPR001360">
    <property type="entry name" value="Glyco_hydro_1"/>
</dbReference>
<dbReference type="PRINTS" id="PR00131">
    <property type="entry name" value="GLHYDRLASE1"/>
</dbReference>
<name>A0A0U0N666_STREE</name>
<dbReference type="Proteomes" id="UP000046095">
    <property type="component" value="Unassembled WGS sequence"/>
</dbReference>
<evidence type="ECO:0000256" key="1">
    <source>
        <dbReference type="RuleBase" id="RU003690"/>
    </source>
</evidence>
<sequence length="108" mass="12206">MFIVENGLGAMDTPDENGYVADDYRITYLEAHIKAMRDAIYQDGVDLLGYTTWSCIDPVSAGTGEMNKRYGFIYVDRDNVGNGTLKHSKKKSFYWYKDVIDSNGVSIE</sequence>
<dbReference type="AlphaFoldDB" id="A0A0U0N666"/>
<dbReference type="EMBL" id="CRVC01000041">
    <property type="protein sequence ID" value="COR97375.1"/>
    <property type="molecule type" value="Genomic_DNA"/>
</dbReference>
<dbReference type="GO" id="GO:0016052">
    <property type="term" value="P:carbohydrate catabolic process"/>
    <property type="evidence" value="ECO:0007669"/>
    <property type="project" value="TreeGrafter"/>
</dbReference>
<dbReference type="SUPFAM" id="SSF51445">
    <property type="entry name" value="(Trans)glycosidases"/>
    <property type="match status" value="1"/>
</dbReference>
<reference evidence="2 3" key="1">
    <citation type="submission" date="2015-03" db="EMBL/GenBank/DDBJ databases">
        <authorList>
            <person name="Murphy D."/>
        </authorList>
    </citation>
    <scope>NUCLEOTIDE SEQUENCE [LARGE SCALE GENOMIC DNA]</scope>
    <source>
        <strain evidence="2 3">SMRU1708</strain>
    </source>
</reference>
<dbReference type="EC" id="3.2.1.86" evidence="2"/>
<gene>
    <name evidence="2" type="primary">bglH_2</name>
    <name evidence="2" type="ORF">ERS021218_02142</name>
</gene>
<accession>A0A0U0N666</accession>
<dbReference type="GO" id="GO:0008706">
    <property type="term" value="F:6-phospho-beta-glucosidase activity"/>
    <property type="evidence" value="ECO:0007669"/>
    <property type="project" value="UniProtKB-EC"/>
</dbReference>
<organism evidence="2 3">
    <name type="scientific">Streptococcus pneumoniae</name>
    <dbReference type="NCBI Taxonomy" id="1313"/>
    <lineage>
        <taxon>Bacteria</taxon>
        <taxon>Bacillati</taxon>
        <taxon>Bacillota</taxon>
        <taxon>Bacilli</taxon>
        <taxon>Lactobacillales</taxon>
        <taxon>Streptococcaceae</taxon>
        <taxon>Streptococcus</taxon>
    </lineage>
</organism>
<evidence type="ECO:0000313" key="3">
    <source>
        <dbReference type="Proteomes" id="UP000046095"/>
    </source>
</evidence>
<proteinExistence type="inferred from homology"/>
<dbReference type="PANTHER" id="PTHR10353:SF296">
    <property type="entry name" value="6-PHOSPHO-BETA-GLUCOSIDASE"/>
    <property type="match status" value="1"/>
</dbReference>
<evidence type="ECO:0000313" key="2">
    <source>
        <dbReference type="EMBL" id="COR97375.1"/>
    </source>
</evidence>
<comment type="similarity">
    <text evidence="1">Belongs to the glycosyl hydrolase 1 family.</text>
</comment>
<dbReference type="Pfam" id="PF00232">
    <property type="entry name" value="Glyco_hydro_1"/>
    <property type="match status" value="1"/>
</dbReference>
<keyword evidence="2" id="KW-0378">Hydrolase</keyword>
<keyword evidence="2" id="KW-0326">Glycosidase</keyword>
<dbReference type="Gene3D" id="3.20.20.80">
    <property type="entry name" value="Glycosidases"/>
    <property type="match status" value="1"/>
</dbReference>